<dbReference type="Proteomes" id="UP000636264">
    <property type="component" value="Unassembled WGS sequence"/>
</dbReference>
<feature type="transmembrane region" description="Helical" evidence="5">
    <location>
        <begin position="124"/>
        <end position="146"/>
    </location>
</feature>
<dbReference type="GO" id="GO:0043190">
    <property type="term" value="C:ATP-binding cassette (ABC) transporter complex"/>
    <property type="evidence" value="ECO:0007669"/>
    <property type="project" value="InterPro"/>
</dbReference>
<organism evidence="7 8">
    <name type="scientific">Nitratireductor aestuarii</name>
    <dbReference type="NCBI Taxonomy" id="1735103"/>
    <lineage>
        <taxon>Bacteria</taxon>
        <taxon>Pseudomonadati</taxon>
        <taxon>Pseudomonadota</taxon>
        <taxon>Alphaproteobacteria</taxon>
        <taxon>Hyphomicrobiales</taxon>
        <taxon>Phyllobacteriaceae</taxon>
        <taxon>Nitratireductor</taxon>
    </lineage>
</organism>
<comment type="subcellular location">
    <subcellularLocation>
        <location evidence="5">Cell inner membrane</location>
        <topology evidence="5">Multi-pass membrane protein</topology>
    </subcellularLocation>
    <subcellularLocation>
        <location evidence="1">Membrane</location>
        <topology evidence="1">Multi-pass membrane protein</topology>
    </subcellularLocation>
</comment>
<proteinExistence type="inferred from homology"/>
<reference evidence="7" key="2">
    <citation type="submission" date="2020-09" db="EMBL/GenBank/DDBJ databases">
        <authorList>
            <person name="Sun Q."/>
            <person name="Zhou Y."/>
        </authorList>
    </citation>
    <scope>NUCLEOTIDE SEQUENCE</scope>
    <source>
        <strain evidence="7">CGMCC 1.15320</strain>
    </source>
</reference>
<dbReference type="InterPro" id="IPR000412">
    <property type="entry name" value="ABC_2_transport"/>
</dbReference>
<evidence type="ECO:0000256" key="5">
    <source>
        <dbReference type="RuleBase" id="RU361157"/>
    </source>
</evidence>
<keyword evidence="5" id="KW-0813">Transport</keyword>
<feature type="transmembrane region" description="Helical" evidence="5">
    <location>
        <begin position="253"/>
        <end position="275"/>
    </location>
</feature>
<dbReference type="InterPro" id="IPR051784">
    <property type="entry name" value="Nod_factor_ABC_transporter"/>
</dbReference>
<dbReference type="PIRSF" id="PIRSF006648">
    <property type="entry name" value="DrrB"/>
    <property type="match status" value="1"/>
</dbReference>
<keyword evidence="4 5" id="KW-0472">Membrane</keyword>
<dbReference type="PANTHER" id="PTHR43229:SF2">
    <property type="entry name" value="NODULATION PROTEIN J"/>
    <property type="match status" value="1"/>
</dbReference>
<dbReference type="Pfam" id="PF01061">
    <property type="entry name" value="ABC2_membrane"/>
    <property type="match status" value="1"/>
</dbReference>
<reference evidence="7" key="1">
    <citation type="journal article" date="2014" name="Int. J. Syst. Evol. Microbiol.">
        <title>Complete genome sequence of Corynebacterium casei LMG S-19264T (=DSM 44701T), isolated from a smear-ripened cheese.</title>
        <authorList>
            <consortium name="US DOE Joint Genome Institute (JGI-PGF)"/>
            <person name="Walter F."/>
            <person name="Albersmeier A."/>
            <person name="Kalinowski J."/>
            <person name="Ruckert C."/>
        </authorList>
    </citation>
    <scope>NUCLEOTIDE SEQUENCE</scope>
    <source>
        <strain evidence="7">CGMCC 1.15320</strain>
    </source>
</reference>
<dbReference type="InterPro" id="IPR047817">
    <property type="entry name" value="ABC2_TM_bact-type"/>
</dbReference>
<evidence type="ECO:0000313" key="7">
    <source>
        <dbReference type="EMBL" id="GGA79593.1"/>
    </source>
</evidence>
<feature type="domain" description="ABC transmembrane type-2" evidence="6">
    <location>
        <begin position="37"/>
        <end position="280"/>
    </location>
</feature>
<accession>A0A916S339</accession>
<evidence type="ECO:0000256" key="4">
    <source>
        <dbReference type="ARBA" id="ARBA00023136"/>
    </source>
</evidence>
<evidence type="ECO:0000313" key="8">
    <source>
        <dbReference type="Proteomes" id="UP000636264"/>
    </source>
</evidence>
<keyword evidence="3 5" id="KW-1133">Transmembrane helix</keyword>
<dbReference type="GO" id="GO:0140359">
    <property type="term" value="F:ABC-type transporter activity"/>
    <property type="evidence" value="ECO:0007669"/>
    <property type="project" value="InterPro"/>
</dbReference>
<keyword evidence="8" id="KW-1185">Reference proteome</keyword>
<dbReference type="RefSeq" id="WP_244630452.1">
    <property type="nucleotide sequence ID" value="NZ_BMIF01000016.1"/>
</dbReference>
<evidence type="ECO:0000256" key="1">
    <source>
        <dbReference type="ARBA" id="ARBA00004141"/>
    </source>
</evidence>
<keyword evidence="5" id="KW-1003">Cell membrane</keyword>
<comment type="similarity">
    <text evidence="5">Belongs to the ABC-2 integral membrane protein family.</text>
</comment>
<feature type="transmembrane region" description="Helical" evidence="5">
    <location>
        <begin position="39"/>
        <end position="61"/>
    </location>
</feature>
<gene>
    <name evidence="7" type="ORF">GCM10011385_37240</name>
</gene>
<protein>
    <recommendedName>
        <fullName evidence="5">Transport permease protein</fullName>
    </recommendedName>
</protein>
<dbReference type="InterPro" id="IPR013525">
    <property type="entry name" value="ABC2_TM"/>
</dbReference>
<sequence>MTTARTMPKGKLPLTALFGGVYAIWLREVKRAVRDRGQLIGGLSRPLLWVIVLGIGLNPYFRGEVYGQVRFVIPYTYLQFIFPAVIVLNIMYTSVQSAVSLIWDREFGFLREVLVSPMPRPFVLLGKVLGGATVAMVHGCLVLVLARFADVAIAPSSIAYGLFLMFLLAFGLTSLGIIIASRVRSFEGFGVFSNAVILPLYFLSSSIFPLDPALSRAQTLVVYPEWLVMLIEFNPITYAVDALRGNFIGFHQFAPHLGIIVLTSVAVGFFLLALLEFRKR</sequence>
<dbReference type="PROSITE" id="PS51012">
    <property type="entry name" value="ABC_TM2"/>
    <property type="match status" value="1"/>
</dbReference>
<evidence type="ECO:0000256" key="2">
    <source>
        <dbReference type="ARBA" id="ARBA00022692"/>
    </source>
</evidence>
<dbReference type="EMBL" id="BMIF01000016">
    <property type="protein sequence ID" value="GGA79593.1"/>
    <property type="molecule type" value="Genomic_DNA"/>
</dbReference>
<dbReference type="PRINTS" id="PR00164">
    <property type="entry name" value="ABC2TRNSPORT"/>
</dbReference>
<evidence type="ECO:0000256" key="3">
    <source>
        <dbReference type="ARBA" id="ARBA00022989"/>
    </source>
</evidence>
<keyword evidence="2 5" id="KW-0812">Transmembrane</keyword>
<feature type="transmembrane region" description="Helical" evidence="5">
    <location>
        <begin position="191"/>
        <end position="210"/>
    </location>
</feature>
<evidence type="ECO:0000259" key="6">
    <source>
        <dbReference type="PROSITE" id="PS51012"/>
    </source>
</evidence>
<dbReference type="PANTHER" id="PTHR43229">
    <property type="entry name" value="NODULATION PROTEIN J"/>
    <property type="match status" value="1"/>
</dbReference>
<name>A0A916S339_9HYPH</name>
<comment type="caution">
    <text evidence="7">The sequence shown here is derived from an EMBL/GenBank/DDBJ whole genome shotgun (WGS) entry which is preliminary data.</text>
</comment>
<feature type="transmembrane region" description="Helical" evidence="5">
    <location>
        <begin position="81"/>
        <end position="103"/>
    </location>
</feature>
<feature type="transmembrane region" description="Helical" evidence="5">
    <location>
        <begin position="158"/>
        <end position="179"/>
    </location>
</feature>
<dbReference type="AlphaFoldDB" id="A0A916S339"/>